<reference evidence="2 3" key="1">
    <citation type="journal article" date="2023" name="Elife">
        <title>Identification of key yeast species and microbe-microbe interactions impacting larval growth of Drosophila in the wild.</title>
        <authorList>
            <person name="Mure A."/>
            <person name="Sugiura Y."/>
            <person name="Maeda R."/>
            <person name="Honda K."/>
            <person name="Sakurai N."/>
            <person name="Takahashi Y."/>
            <person name="Watada M."/>
            <person name="Katoh T."/>
            <person name="Gotoh A."/>
            <person name="Gotoh Y."/>
            <person name="Taniguchi I."/>
            <person name="Nakamura K."/>
            <person name="Hayashi T."/>
            <person name="Katayama T."/>
            <person name="Uemura T."/>
            <person name="Hattori Y."/>
        </authorList>
    </citation>
    <scope>NUCLEOTIDE SEQUENCE [LARGE SCALE GENOMIC DNA]</scope>
    <source>
        <strain evidence="2 3">SB-73</strain>
    </source>
</reference>
<sequence>MKLPLKLITAAVTLAVALAEVPSPTVTSVNTIGSIATADLYSKIEISLLSTDSENPDSILSSHGTSDDQNIDIHTTSNDLNLLLTYPKSFISSFIDISTIEASIGSQKDSTVANTSPTLQLESSIEYRPSTSLYQNSKDGYSSLQWESAGFSASSFYSVETSVSTPATTGLSISSIEPFRTSSVSSMSTIARSVIEQITSGSQSPVSSPGMIITMSSQTFAPSQSDSLPASDTTANLVTTPTSTDTNALTYKSSNFVATPQTQSSKVESLNHETEFTVLNFSSNATPTMRSTSSSYVGFADGQLVTDTQMSGDMRSSISIMPTDISASSIQVLEVWATSSSFVVQPLTHSRSQSETSFINVAQSGDFSTPSGYSSSSKYSQTVLSIKSPGYSQSSLAGSLNGNSLSKLSSLGSDANTSYNTDHSSLHLSVGQSSFFTSKSESLQTHYSSIVQSITSNNSTAVENSARSFTLGSSTIKTDGVSNTTSTSIQESSTLNTLAMGASNLPLTQT</sequence>
<evidence type="ECO:0000256" key="1">
    <source>
        <dbReference type="SAM" id="SignalP"/>
    </source>
</evidence>
<dbReference type="AlphaFoldDB" id="A0AAV5RID2"/>
<name>A0AAV5RID2_STABA</name>
<keyword evidence="1" id="KW-0732">Signal</keyword>
<dbReference type="EMBL" id="BTGC01000003">
    <property type="protein sequence ID" value="GMM50847.1"/>
    <property type="molecule type" value="Genomic_DNA"/>
</dbReference>
<evidence type="ECO:0000313" key="3">
    <source>
        <dbReference type="Proteomes" id="UP001362899"/>
    </source>
</evidence>
<protein>
    <submittedName>
        <fullName evidence="2">Uncharacterized protein</fullName>
    </submittedName>
</protein>
<organism evidence="2 3">
    <name type="scientific">Starmerella bacillaris</name>
    <name type="common">Yeast</name>
    <name type="synonym">Candida zemplinina</name>
    <dbReference type="NCBI Taxonomy" id="1247836"/>
    <lineage>
        <taxon>Eukaryota</taxon>
        <taxon>Fungi</taxon>
        <taxon>Dikarya</taxon>
        <taxon>Ascomycota</taxon>
        <taxon>Saccharomycotina</taxon>
        <taxon>Dipodascomycetes</taxon>
        <taxon>Dipodascales</taxon>
        <taxon>Trichomonascaceae</taxon>
        <taxon>Starmerella</taxon>
    </lineage>
</organism>
<proteinExistence type="predicted"/>
<accession>A0AAV5RID2</accession>
<feature type="chain" id="PRO_5043921518" evidence="1">
    <location>
        <begin position="20"/>
        <end position="510"/>
    </location>
</feature>
<gene>
    <name evidence="2" type="ORF">DASB73_018050</name>
</gene>
<comment type="caution">
    <text evidence="2">The sequence shown here is derived from an EMBL/GenBank/DDBJ whole genome shotgun (WGS) entry which is preliminary data.</text>
</comment>
<keyword evidence="3" id="KW-1185">Reference proteome</keyword>
<dbReference type="Proteomes" id="UP001362899">
    <property type="component" value="Unassembled WGS sequence"/>
</dbReference>
<feature type="signal peptide" evidence="1">
    <location>
        <begin position="1"/>
        <end position="19"/>
    </location>
</feature>
<evidence type="ECO:0000313" key="2">
    <source>
        <dbReference type="EMBL" id="GMM50847.1"/>
    </source>
</evidence>